<organism evidence="8 9">
    <name type="scientific">Exophiala bonariae</name>
    <dbReference type="NCBI Taxonomy" id="1690606"/>
    <lineage>
        <taxon>Eukaryota</taxon>
        <taxon>Fungi</taxon>
        <taxon>Dikarya</taxon>
        <taxon>Ascomycota</taxon>
        <taxon>Pezizomycotina</taxon>
        <taxon>Eurotiomycetes</taxon>
        <taxon>Chaetothyriomycetidae</taxon>
        <taxon>Chaetothyriales</taxon>
        <taxon>Herpotrichiellaceae</taxon>
        <taxon>Exophiala</taxon>
    </lineage>
</organism>
<evidence type="ECO:0000313" key="8">
    <source>
        <dbReference type="EMBL" id="KAK5047434.1"/>
    </source>
</evidence>
<evidence type="ECO:0000256" key="2">
    <source>
        <dbReference type="ARBA" id="ARBA00022478"/>
    </source>
</evidence>
<dbReference type="PANTHER" id="PTHR12709:SF5">
    <property type="entry name" value="DNA-DIRECTED RNA POLYMERASE I SUBUNIT RPA43"/>
    <property type="match status" value="1"/>
</dbReference>
<evidence type="ECO:0000256" key="1">
    <source>
        <dbReference type="ARBA" id="ARBA00004123"/>
    </source>
</evidence>
<dbReference type="GO" id="GO:0005736">
    <property type="term" value="C:RNA polymerase I complex"/>
    <property type="evidence" value="ECO:0007669"/>
    <property type="project" value="TreeGrafter"/>
</dbReference>
<dbReference type="PANTHER" id="PTHR12709">
    <property type="entry name" value="DNA-DIRECTED RNA POLYMERASE II, III"/>
    <property type="match status" value="1"/>
</dbReference>
<keyword evidence="9" id="KW-1185">Reference proteome</keyword>
<feature type="compositionally biased region" description="Basic residues" evidence="6">
    <location>
        <begin position="67"/>
        <end position="83"/>
    </location>
</feature>
<feature type="region of interest" description="Disordered" evidence="6">
    <location>
        <begin position="1"/>
        <end position="103"/>
    </location>
</feature>
<dbReference type="AlphaFoldDB" id="A0AAV9N1I9"/>
<evidence type="ECO:0000256" key="5">
    <source>
        <dbReference type="RuleBase" id="RU369086"/>
    </source>
</evidence>
<feature type="compositionally biased region" description="Basic residues" evidence="6">
    <location>
        <begin position="304"/>
        <end position="313"/>
    </location>
</feature>
<evidence type="ECO:0000256" key="6">
    <source>
        <dbReference type="SAM" id="MobiDB-lite"/>
    </source>
</evidence>
<name>A0AAV9N1I9_9EURO</name>
<dbReference type="InterPro" id="IPR036898">
    <property type="entry name" value="RNA_pol_Rpb7-like_N_sf"/>
</dbReference>
<dbReference type="EMBL" id="JAVRRD010000025">
    <property type="protein sequence ID" value="KAK5047434.1"/>
    <property type="molecule type" value="Genomic_DNA"/>
</dbReference>
<comment type="caution">
    <text evidence="8">The sequence shown here is derived from an EMBL/GenBank/DDBJ whole genome shotgun (WGS) entry which is preliminary data.</text>
</comment>
<dbReference type="InterPro" id="IPR045113">
    <property type="entry name" value="Rpb7-like"/>
</dbReference>
<keyword evidence="2 5" id="KW-0240">DNA-directed RNA polymerase</keyword>
<dbReference type="GO" id="GO:0006352">
    <property type="term" value="P:DNA-templated transcription initiation"/>
    <property type="evidence" value="ECO:0007669"/>
    <property type="project" value="UniProtKB-UniRule"/>
</dbReference>
<dbReference type="Proteomes" id="UP001358417">
    <property type="component" value="Unassembled WGS sequence"/>
</dbReference>
<dbReference type="Gene3D" id="2.40.50.1060">
    <property type="match status" value="1"/>
</dbReference>
<protein>
    <recommendedName>
        <fullName evidence="5">DNA-directed RNA polymerase subunit</fullName>
    </recommendedName>
</protein>
<dbReference type="InterPro" id="IPR041178">
    <property type="entry name" value="RPA43_OB"/>
</dbReference>
<accession>A0AAV9N1I9</accession>
<comment type="function">
    <text evidence="5">DNA-dependent RNA polymerase which catalyzes the transcription of DNA into RNA using the four ribonucleoside triphosphates as substrates.</text>
</comment>
<dbReference type="Gene3D" id="3.30.1490.120">
    <property type="entry name" value="RNA polymerase Rpb7-like, N-terminal domain"/>
    <property type="match status" value="1"/>
</dbReference>
<gene>
    <name evidence="8" type="ORF">LTR84_006530</name>
</gene>
<feature type="region of interest" description="Disordered" evidence="6">
    <location>
        <begin position="290"/>
        <end position="332"/>
    </location>
</feature>
<reference evidence="8 9" key="1">
    <citation type="submission" date="2023-08" db="EMBL/GenBank/DDBJ databases">
        <title>Black Yeasts Isolated from many extreme environments.</title>
        <authorList>
            <person name="Coleine C."/>
            <person name="Stajich J.E."/>
            <person name="Selbmann L."/>
        </authorList>
    </citation>
    <scope>NUCLEOTIDE SEQUENCE [LARGE SCALE GENOMIC DNA]</scope>
    <source>
        <strain evidence="8 9">CCFEE 5792</strain>
    </source>
</reference>
<dbReference type="Pfam" id="PF17875">
    <property type="entry name" value="RPA43_OB"/>
    <property type="match status" value="1"/>
</dbReference>
<feature type="region of interest" description="Disordered" evidence="6">
    <location>
        <begin position="399"/>
        <end position="441"/>
    </location>
</feature>
<keyword evidence="3 5" id="KW-0804">Transcription</keyword>
<dbReference type="GO" id="GO:0006362">
    <property type="term" value="P:transcription elongation by RNA polymerase I"/>
    <property type="evidence" value="ECO:0007669"/>
    <property type="project" value="TreeGrafter"/>
</dbReference>
<evidence type="ECO:0000313" key="9">
    <source>
        <dbReference type="Proteomes" id="UP001358417"/>
    </source>
</evidence>
<dbReference type="RefSeq" id="XP_064702978.1">
    <property type="nucleotide sequence ID" value="XM_064850091.1"/>
</dbReference>
<evidence type="ECO:0000259" key="7">
    <source>
        <dbReference type="Pfam" id="PF17875"/>
    </source>
</evidence>
<comment type="subcellular location">
    <subcellularLocation>
        <location evidence="1 5">Nucleus</location>
    </subcellularLocation>
</comment>
<dbReference type="GeneID" id="89974702"/>
<feature type="domain" description="RPA43 OB" evidence="7">
    <location>
        <begin position="253"/>
        <end position="382"/>
    </location>
</feature>
<keyword evidence="4 5" id="KW-0539">Nucleus</keyword>
<sequence>MSVQVNGHKGEHTKDPISLTTPKKRKHDAESKESSKKKKRQRTGHAESPAAATPPVEDGLEEDKKNKKDKKLRKEKKEKKRRAKETELSENETDPEPPVTDEDVNFVDAPEEQQQDEDAIEFPTAAEGNGLAGADVEQVIEGLLESEDPTSFYSTRISLYISIPAIGLETAGSSVLATHIAPLLLTYFPPAKGIVLGFSDPILSAKPGSTMNIPLTGPHSADVQEEGEILARTSDELGVSWAWLTVTLLVFRPERGDPLHGWTNVSSEGFVGLVSYNYFQTAVGSSRIPADWKWNGPTREDMRNHRKKGRKGRLGGDDGNSQDQTGQADEPSYAEVENDLGTFTHQDGTKVDGTLHFRVVDTEVVPAHDRHKWSLQIDGTLLDDEAEEHALSEDRAKFERTQQHTGLQLPGDGMMTPLMSGARVQSREESVMSRTSRILAT</sequence>
<evidence type="ECO:0000256" key="3">
    <source>
        <dbReference type="ARBA" id="ARBA00023163"/>
    </source>
</evidence>
<proteinExistence type="predicted"/>
<evidence type="ECO:0000256" key="4">
    <source>
        <dbReference type="ARBA" id="ARBA00023242"/>
    </source>
</evidence>
<feature type="compositionally biased region" description="Acidic residues" evidence="6">
    <location>
        <begin position="88"/>
        <end position="103"/>
    </location>
</feature>
<feature type="compositionally biased region" description="Polar residues" evidence="6">
    <location>
        <begin position="432"/>
        <end position="441"/>
    </location>
</feature>